<reference evidence="1" key="1">
    <citation type="submission" date="2020-03" db="EMBL/GenBank/DDBJ databases">
        <title>The deep terrestrial virosphere.</title>
        <authorList>
            <person name="Holmfeldt K."/>
            <person name="Nilsson E."/>
            <person name="Simone D."/>
            <person name="Lopez-Fernandez M."/>
            <person name="Wu X."/>
            <person name="de Brujin I."/>
            <person name="Lundin D."/>
            <person name="Andersson A."/>
            <person name="Bertilsson S."/>
            <person name="Dopson M."/>
        </authorList>
    </citation>
    <scope>NUCLEOTIDE SEQUENCE</scope>
    <source>
        <strain evidence="1">MM415A00525</strain>
    </source>
</reference>
<accession>A0A6M3KHT0</accession>
<protein>
    <submittedName>
        <fullName evidence="1">Uncharacterized protein</fullName>
    </submittedName>
</protein>
<proteinExistence type="predicted"/>
<organism evidence="1">
    <name type="scientific">viral metagenome</name>
    <dbReference type="NCBI Taxonomy" id="1070528"/>
    <lineage>
        <taxon>unclassified sequences</taxon>
        <taxon>metagenomes</taxon>
        <taxon>organismal metagenomes</taxon>
    </lineage>
</organism>
<sequence>MNPCENCIFKAPLGYTKDCLSYNNIEQCPLHDDSDAAIEWLRKEAADGRWDIKILQGVTTVL</sequence>
<dbReference type="EMBL" id="MT142462">
    <property type="protein sequence ID" value="QJA81549.1"/>
    <property type="molecule type" value="Genomic_DNA"/>
</dbReference>
<evidence type="ECO:0000313" key="1">
    <source>
        <dbReference type="EMBL" id="QJA81549.1"/>
    </source>
</evidence>
<name>A0A6M3KHT0_9ZZZZ</name>
<gene>
    <name evidence="1" type="ORF">MM415A00525_0052</name>
</gene>
<dbReference type="AlphaFoldDB" id="A0A6M3KHT0"/>